<dbReference type="GO" id="GO:0005634">
    <property type="term" value="C:nucleus"/>
    <property type="evidence" value="ECO:0007669"/>
    <property type="project" value="TreeGrafter"/>
</dbReference>
<dbReference type="EMBL" id="CAJPVJ010014999">
    <property type="protein sequence ID" value="CAG2175631.1"/>
    <property type="molecule type" value="Genomic_DNA"/>
</dbReference>
<dbReference type="GO" id="GO:0009982">
    <property type="term" value="F:pseudouridine synthase activity"/>
    <property type="evidence" value="ECO:0007669"/>
    <property type="project" value="InterPro"/>
</dbReference>
<organism evidence="1">
    <name type="scientific">Oppiella nova</name>
    <dbReference type="NCBI Taxonomy" id="334625"/>
    <lineage>
        <taxon>Eukaryota</taxon>
        <taxon>Metazoa</taxon>
        <taxon>Ecdysozoa</taxon>
        <taxon>Arthropoda</taxon>
        <taxon>Chelicerata</taxon>
        <taxon>Arachnida</taxon>
        <taxon>Acari</taxon>
        <taxon>Acariformes</taxon>
        <taxon>Sarcoptiformes</taxon>
        <taxon>Oribatida</taxon>
        <taxon>Brachypylina</taxon>
        <taxon>Oppioidea</taxon>
        <taxon>Oppiidae</taxon>
        <taxon>Oppiella</taxon>
    </lineage>
</organism>
<dbReference type="PANTHER" id="PTHR13767">
    <property type="entry name" value="TRNA-PSEUDOURIDINE SYNTHASE"/>
    <property type="match status" value="1"/>
</dbReference>
<dbReference type="EMBL" id="OC929824">
    <property type="protein sequence ID" value="CAD7658445.1"/>
    <property type="molecule type" value="Genomic_DNA"/>
</dbReference>
<reference evidence="1" key="1">
    <citation type="submission" date="2020-11" db="EMBL/GenBank/DDBJ databases">
        <authorList>
            <person name="Tran Van P."/>
        </authorList>
    </citation>
    <scope>NUCLEOTIDE SEQUENCE</scope>
</reference>
<dbReference type="OrthoDB" id="9995526at2759"/>
<sequence>MNSQVLKPKLLLNGIFGVCKHRADSVEDYKTWIRLTHYQESRLDMSSKHWNSPAVIVDITPRYMEPFTTGVLCVGIGYWSTRLTALTKFWEHFLFVKEWTACVQLGAQTSHWACVQLGAQTSHWGPDAHIVHEMPFNHINEELLKQTIREFIGAKEQLNPPLVSKEHLLLPKDGKRRTPPTVQSEPTPRLRECHSIDILSWKPPELKLRVITDGYFSVRTFAHDLGLKLSSCAHLTDLCLNRMGVITTDLCLKKYELHLKQMSEAIDKYSKLCSKDLKRFSDLKPDNRRRI</sequence>
<proteinExistence type="predicted"/>
<accession>A0A7R9MEQ9</accession>
<evidence type="ECO:0000313" key="1">
    <source>
        <dbReference type="EMBL" id="CAD7658445.1"/>
    </source>
</evidence>
<name>A0A7R9MEQ9_9ACAR</name>
<dbReference type="Gene3D" id="3.30.2350.10">
    <property type="entry name" value="Pseudouridine synthase"/>
    <property type="match status" value="1"/>
</dbReference>
<dbReference type="GO" id="GO:1990481">
    <property type="term" value="P:mRNA pseudouridine synthesis"/>
    <property type="evidence" value="ECO:0007669"/>
    <property type="project" value="TreeGrafter"/>
</dbReference>
<protein>
    <submittedName>
        <fullName evidence="1">Uncharacterized protein</fullName>
    </submittedName>
</protein>
<keyword evidence="2" id="KW-1185">Reference proteome</keyword>
<gene>
    <name evidence="1" type="ORF">ONB1V03_LOCUS15066</name>
</gene>
<evidence type="ECO:0000313" key="2">
    <source>
        <dbReference type="Proteomes" id="UP000728032"/>
    </source>
</evidence>
<dbReference type="Proteomes" id="UP000728032">
    <property type="component" value="Unassembled WGS sequence"/>
</dbReference>
<dbReference type="InterPro" id="IPR020103">
    <property type="entry name" value="PsdUridine_synth_cat_dom_sf"/>
</dbReference>
<dbReference type="GO" id="GO:0006400">
    <property type="term" value="P:tRNA modification"/>
    <property type="evidence" value="ECO:0007669"/>
    <property type="project" value="TreeGrafter"/>
</dbReference>
<dbReference type="SUPFAM" id="SSF55120">
    <property type="entry name" value="Pseudouridine synthase"/>
    <property type="match status" value="1"/>
</dbReference>
<dbReference type="InterPro" id="IPR014780">
    <property type="entry name" value="tRNA_psdUridine_synth_TruB"/>
</dbReference>
<dbReference type="GO" id="GO:0003723">
    <property type="term" value="F:RNA binding"/>
    <property type="evidence" value="ECO:0007669"/>
    <property type="project" value="InterPro"/>
</dbReference>
<dbReference type="AlphaFoldDB" id="A0A7R9MEQ9"/>
<dbReference type="PANTHER" id="PTHR13767:SF2">
    <property type="entry name" value="PSEUDOURIDYLATE SYNTHASE TRUB1"/>
    <property type="match status" value="1"/>
</dbReference>